<name>A0AAU9XEI8_9CNID</name>
<sequence length="130" mass="14766">MPCILGRNSMNMEQSSNSVAELQFSETEIYIYSSSDKETDVAMEFVLNPPTFVVTSSGWTSPWFTNHSPFVVLDELKDLDLSVVAANTVGVTSVWTLQGNMNVHRLRSPIWNHQFFNYARAMPHKYQGRS</sequence>
<reference evidence="1 2" key="1">
    <citation type="submission" date="2022-05" db="EMBL/GenBank/DDBJ databases">
        <authorList>
            <consortium name="Genoscope - CEA"/>
            <person name="William W."/>
        </authorList>
    </citation>
    <scope>NUCLEOTIDE SEQUENCE [LARGE SCALE GENOMIC DNA]</scope>
</reference>
<dbReference type="AlphaFoldDB" id="A0AAU9XEI8"/>
<evidence type="ECO:0000313" key="2">
    <source>
        <dbReference type="Proteomes" id="UP001159428"/>
    </source>
</evidence>
<dbReference type="EMBL" id="CALNXJ010000040">
    <property type="protein sequence ID" value="CAH3145152.1"/>
    <property type="molecule type" value="Genomic_DNA"/>
</dbReference>
<organism evidence="1 2">
    <name type="scientific">Pocillopora meandrina</name>
    <dbReference type="NCBI Taxonomy" id="46732"/>
    <lineage>
        <taxon>Eukaryota</taxon>
        <taxon>Metazoa</taxon>
        <taxon>Cnidaria</taxon>
        <taxon>Anthozoa</taxon>
        <taxon>Hexacorallia</taxon>
        <taxon>Scleractinia</taxon>
        <taxon>Astrocoeniina</taxon>
        <taxon>Pocilloporidae</taxon>
        <taxon>Pocillopora</taxon>
    </lineage>
</organism>
<evidence type="ECO:0000313" key="1">
    <source>
        <dbReference type="EMBL" id="CAH3145152.1"/>
    </source>
</evidence>
<keyword evidence="2" id="KW-1185">Reference proteome</keyword>
<proteinExistence type="predicted"/>
<dbReference type="Proteomes" id="UP001159428">
    <property type="component" value="Unassembled WGS sequence"/>
</dbReference>
<gene>
    <name evidence="1" type="ORF">PMEA_00022385</name>
</gene>
<dbReference type="SUPFAM" id="SSF69761">
    <property type="entry name" value="GTP cyclohydrolase I feedback regulatory protein, GFRP"/>
    <property type="match status" value="1"/>
</dbReference>
<dbReference type="Gene3D" id="3.30.1410.10">
    <property type="entry name" value="GTP cyclohydrolase I feedback regulatory protein GFRP"/>
    <property type="match status" value="1"/>
</dbReference>
<dbReference type="GO" id="GO:0009890">
    <property type="term" value="P:negative regulation of biosynthetic process"/>
    <property type="evidence" value="ECO:0007669"/>
    <property type="project" value="InterPro"/>
</dbReference>
<dbReference type="InterPro" id="IPR036717">
    <property type="entry name" value="GFRP_sf"/>
</dbReference>
<comment type="caution">
    <text evidence="1">The sequence shown here is derived from an EMBL/GenBank/DDBJ whole genome shotgun (WGS) entry which is preliminary data.</text>
</comment>
<protein>
    <submittedName>
        <fullName evidence="1">Uncharacterized protein</fullName>
    </submittedName>
</protein>
<accession>A0AAU9XEI8</accession>